<feature type="transmembrane region" description="Helical" evidence="24">
    <location>
        <begin position="400"/>
        <end position="420"/>
    </location>
</feature>
<feature type="transmembrane region" description="Helical" evidence="24">
    <location>
        <begin position="482"/>
        <end position="509"/>
    </location>
</feature>
<comment type="catalytic activity">
    <reaction evidence="21">
        <text>GTP + H2O = GDP + phosphate + H(+)</text>
        <dbReference type="Rhea" id="RHEA:19669"/>
        <dbReference type="ChEBI" id="CHEBI:15377"/>
        <dbReference type="ChEBI" id="CHEBI:15378"/>
        <dbReference type="ChEBI" id="CHEBI:37565"/>
        <dbReference type="ChEBI" id="CHEBI:43474"/>
        <dbReference type="ChEBI" id="CHEBI:58189"/>
        <dbReference type="EC" id="3.6.5.2"/>
    </reaction>
    <physiologicalReaction direction="left-to-right" evidence="21">
        <dbReference type="Rhea" id="RHEA:19670"/>
    </physiologicalReaction>
</comment>
<dbReference type="PRINTS" id="PR00007">
    <property type="entry name" value="COMPLEMNTC1Q"/>
</dbReference>
<keyword evidence="10" id="KW-0547">Nucleotide-binding</keyword>
<dbReference type="NCBIfam" id="TIGR00231">
    <property type="entry name" value="small_GTP"/>
    <property type="match status" value="1"/>
</dbReference>
<dbReference type="PROSITE" id="PS50262">
    <property type="entry name" value="G_PROTEIN_RECEP_F1_2"/>
    <property type="match status" value="1"/>
</dbReference>
<evidence type="ECO:0000256" key="18">
    <source>
        <dbReference type="ARBA" id="ARBA00023224"/>
    </source>
</evidence>
<keyword evidence="15" id="KW-1015">Disulfide bond</keyword>
<evidence type="ECO:0000256" key="9">
    <source>
        <dbReference type="ARBA" id="ARBA00022729"/>
    </source>
</evidence>
<keyword evidence="9" id="KW-0732">Signal</keyword>
<proteinExistence type="inferred from homology"/>
<evidence type="ECO:0000259" key="25">
    <source>
        <dbReference type="PROSITE" id="PS50262"/>
    </source>
</evidence>
<dbReference type="FunFam" id="3.40.50.300:FF:000088">
    <property type="entry name" value="Ras-related C3 botulinum toxin substrate 1"/>
    <property type="match status" value="1"/>
</dbReference>
<evidence type="ECO:0000256" key="14">
    <source>
        <dbReference type="ARBA" id="ARBA00023136"/>
    </source>
</evidence>
<feature type="region of interest" description="Disordered" evidence="23">
    <location>
        <begin position="226"/>
        <end position="264"/>
    </location>
</feature>
<dbReference type="SMART" id="SM01381">
    <property type="entry name" value="7TM_GPCR_Srsx"/>
    <property type="match status" value="1"/>
</dbReference>
<feature type="region of interest" description="Disordered" evidence="23">
    <location>
        <begin position="611"/>
        <end position="638"/>
    </location>
</feature>
<evidence type="ECO:0000256" key="15">
    <source>
        <dbReference type="ARBA" id="ARBA00023157"/>
    </source>
</evidence>
<dbReference type="OrthoDB" id="6076970at2759"/>
<dbReference type="GO" id="GO:0042923">
    <property type="term" value="F:neuropeptide binding"/>
    <property type="evidence" value="ECO:0007669"/>
    <property type="project" value="TreeGrafter"/>
</dbReference>
<evidence type="ECO:0000256" key="22">
    <source>
        <dbReference type="RuleBase" id="RU000688"/>
    </source>
</evidence>
<evidence type="ECO:0000256" key="23">
    <source>
        <dbReference type="SAM" id="MobiDB-lite"/>
    </source>
</evidence>
<feature type="region of interest" description="Disordered" evidence="23">
    <location>
        <begin position="163"/>
        <end position="182"/>
    </location>
</feature>
<evidence type="ECO:0000313" key="28">
    <source>
        <dbReference type="Proteomes" id="UP000190648"/>
    </source>
</evidence>
<dbReference type="InterPro" id="IPR005225">
    <property type="entry name" value="Small_GTP-bd"/>
</dbReference>
<dbReference type="SMART" id="SM00110">
    <property type="entry name" value="C1Q"/>
    <property type="match status" value="1"/>
</dbReference>
<dbReference type="PRINTS" id="PR00237">
    <property type="entry name" value="GPCRRHODOPSN"/>
</dbReference>
<dbReference type="SMART" id="SM00174">
    <property type="entry name" value="RHO"/>
    <property type="match status" value="1"/>
</dbReference>
<evidence type="ECO:0000256" key="4">
    <source>
        <dbReference type="ARBA" id="ARBA00011984"/>
    </source>
</evidence>
<comment type="caution">
    <text evidence="27">The sequence shown here is derived from an EMBL/GenBank/DDBJ whole genome shotgun (WGS) entry which is preliminary data.</text>
</comment>
<dbReference type="Pfam" id="PF00071">
    <property type="entry name" value="Ras"/>
    <property type="match status" value="1"/>
</dbReference>
<comment type="similarity">
    <text evidence="22">Belongs to the G-protein coupled receptor 1 family.</text>
</comment>
<keyword evidence="13" id="KW-0342">GTP-binding</keyword>
<reference evidence="27 28" key="1">
    <citation type="submission" date="2016-02" db="EMBL/GenBank/DDBJ databases">
        <title>Band-tailed pigeon sequencing and assembly.</title>
        <authorList>
            <person name="Soares A.E."/>
            <person name="Novak B.J."/>
            <person name="Rice E.S."/>
            <person name="O'Connell B."/>
            <person name="Chang D."/>
            <person name="Weber S."/>
            <person name="Shapiro B."/>
        </authorList>
    </citation>
    <scope>NUCLEOTIDE SEQUENCE [LARGE SCALE GENOMIC DNA]</scope>
    <source>
        <strain evidence="27">BTP2013</strain>
        <tissue evidence="27">Blood</tissue>
    </source>
</reference>
<dbReference type="CDD" id="cd15972">
    <property type="entry name" value="7tmA_SSTR3"/>
    <property type="match status" value="1"/>
</dbReference>
<feature type="transmembrane region" description="Helical" evidence="24">
    <location>
        <begin position="321"/>
        <end position="346"/>
    </location>
</feature>
<dbReference type="InterPro" id="IPR027417">
    <property type="entry name" value="P-loop_NTPase"/>
</dbReference>
<feature type="region of interest" description="Disordered" evidence="23">
    <location>
        <begin position="653"/>
        <end position="677"/>
    </location>
</feature>
<evidence type="ECO:0000256" key="2">
    <source>
        <dbReference type="ARBA" id="ARBA00004651"/>
    </source>
</evidence>
<feature type="transmembrane region" description="Helical" evidence="24">
    <location>
        <begin position="530"/>
        <end position="549"/>
    </location>
</feature>
<keyword evidence="12 22" id="KW-0297">G-protein coupled receptor</keyword>
<dbReference type="SMART" id="SM00176">
    <property type="entry name" value="RAN"/>
    <property type="match status" value="1"/>
</dbReference>
<organism evidence="27 28">
    <name type="scientific">Patagioenas fasciata monilis</name>
    <dbReference type="NCBI Taxonomy" id="372326"/>
    <lineage>
        <taxon>Eukaryota</taxon>
        <taxon>Metazoa</taxon>
        <taxon>Chordata</taxon>
        <taxon>Craniata</taxon>
        <taxon>Vertebrata</taxon>
        <taxon>Euteleostomi</taxon>
        <taxon>Archelosauria</taxon>
        <taxon>Archosauria</taxon>
        <taxon>Dinosauria</taxon>
        <taxon>Saurischia</taxon>
        <taxon>Theropoda</taxon>
        <taxon>Coelurosauria</taxon>
        <taxon>Aves</taxon>
        <taxon>Neognathae</taxon>
        <taxon>Neoaves</taxon>
        <taxon>Columbimorphae</taxon>
        <taxon>Columbiformes</taxon>
        <taxon>Columbidae</taxon>
        <taxon>Patagioenas</taxon>
    </lineage>
</organism>
<dbReference type="InterPro" id="IPR001806">
    <property type="entry name" value="Small_GTPase"/>
</dbReference>
<evidence type="ECO:0000256" key="5">
    <source>
        <dbReference type="ARBA" id="ARBA00022475"/>
    </source>
</evidence>
<evidence type="ECO:0000256" key="8">
    <source>
        <dbReference type="ARBA" id="ARBA00022692"/>
    </source>
</evidence>
<dbReference type="PROSITE" id="PS51420">
    <property type="entry name" value="RHO"/>
    <property type="match status" value="1"/>
</dbReference>
<evidence type="ECO:0000256" key="11">
    <source>
        <dbReference type="ARBA" id="ARBA00022989"/>
    </source>
</evidence>
<dbReference type="Pfam" id="PF00001">
    <property type="entry name" value="7tm_1"/>
    <property type="match status" value="1"/>
</dbReference>
<dbReference type="GO" id="GO:0043005">
    <property type="term" value="C:neuron projection"/>
    <property type="evidence" value="ECO:0007669"/>
    <property type="project" value="TreeGrafter"/>
</dbReference>
<dbReference type="Gene3D" id="3.40.50.300">
    <property type="entry name" value="P-loop containing nucleotide triphosphate hydrolases"/>
    <property type="match status" value="1"/>
</dbReference>
<evidence type="ECO:0000256" key="19">
    <source>
        <dbReference type="ARBA" id="ARBA00023288"/>
    </source>
</evidence>
<dbReference type="GO" id="GO:0005525">
    <property type="term" value="F:GTP binding"/>
    <property type="evidence" value="ECO:0007669"/>
    <property type="project" value="UniProtKB-KW"/>
</dbReference>
<dbReference type="SMART" id="SM00175">
    <property type="entry name" value="RAB"/>
    <property type="match status" value="1"/>
</dbReference>
<dbReference type="Pfam" id="PF01391">
    <property type="entry name" value="Collagen"/>
    <property type="match status" value="1"/>
</dbReference>
<keyword evidence="11 24" id="KW-1133">Transmembrane helix</keyword>
<dbReference type="GO" id="GO:0003925">
    <property type="term" value="F:G protein activity"/>
    <property type="evidence" value="ECO:0007669"/>
    <property type="project" value="UniProtKB-EC"/>
</dbReference>
<dbReference type="InterPro" id="IPR008983">
    <property type="entry name" value="Tumour_necrosis_fac-like_dom"/>
</dbReference>
<dbReference type="InterPro" id="IPR001073">
    <property type="entry name" value="C1q_dom"/>
</dbReference>
<dbReference type="PANTHER" id="PTHR24229">
    <property type="entry name" value="NEUROPEPTIDES RECEPTOR"/>
    <property type="match status" value="1"/>
</dbReference>
<dbReference type="FunFam" id="1.20.1070.10:FF:000039">
    <property type="entry name" value="somatostatin receptor type 2"/>
    <property type="match status" value="1"/>
</dbReference>
<dbReference type="PRINTS" id="PR00246">
    <property type="entry name" value="SOMATOSTATNR"/>
</dbReference>
<dbReference type="PROSITE" id="PS51421">
    <property type="entry name" value="RAS"/>
    <property type="match status" value="1"/>
</dbReference>
<evidence type="ECO:0000256" key="20">
    <source>
        <dbReference type="ARBA" id="ARBA00023289"/>
    </source>
</evidence>
<evidence type="ECO:0000256" key="7">
    <source>
        <dbReference type="ARBA" id="ARBA00022525"/>
    </source>
</evidence>
<comment type="subcellular location">
    <subcellularLocation>
        <location evidence="2">Cell membrane</location>
        <topology evidence="2">Multi-pass membrane protein</topology>
    </subcellularLocation>
    <subcellularLocation>
        <location evidence="1">Secreted</location>
    </subcellularLocation>
</comment>
<keyword evidence="16 22" id="KW-0675">Receptor</keyword>
<evidence type="ECO:0000256" key="3">
    <source>
        <dbReference type="ARBA" id="ARBA00010142"/>
    </source>
</evidence>
<evidence type="ECO:0000256" key="12">
    <source>
        <dbReference type="ARBA" id="ARBA00023040"/>
    </source>
</evidence>
<evidence type="ECO:0000256" key="16">
    <source>
        <dbReference type="ARBA" id="ARBA00023170"/>
    </source>
</evidence>
<sequence length="939" mass="104400">MQAIKCVVVGDGAVGKTCLLISYTTNAFPGEYIPTVFDNYSANVMVDSKPVNLGLWDTAGQEDYDRLRPLSYPQTDVFLICFSLVSPASYENVRAKWFPEVRHHCPSTPIILVGTKLDLRDDKDTIEKLKEKKLSPITYPQGLALAKEIDSVKYLECSALTQPHPDKETSVQPPLSKFRPHPDARLCPAHRRAIAPASRSSVLCGSHCAFYFCWLERLFSEQHRSCTQDPRNTEPKGEGEKYDTDSPGESEENVRPNDTLVTDPARTLSPTVFPAFAMDASAFSLPTPSVSEEKNVSGSWAGFSTPNGSTTASPGVVFSGVLIPLVYLIVCVVGLVGNSLVIYVVLRHSVSESVTNVYILNLALADELFMLGLPFLAAQNALSYWPFGSFMCRLVMAVDAINQFTSIFCLTVMSVDRYLAVVHPGKSSKWRTARVAKAVSATVWVLSSVVVLPVVVFSNVPLGMSTCHIQWPEPASVWRAGFIVYTATLGFFGPLLVICLCYLLIVVKVRSSGRRVRALSSKHKLSERRVTRMVVAVVAVFVLCWLPFYVLNIINVVCPLPEEPSLFGVYFLVVVLPYANSCANPIIYGFLSYRFKQGFRRAILRPSRRVQSQEVPACPPEKTDDEREEGEISKITQNGTMEEQAEGVWLQLGSDGDEAEGSPRARAGKRRGEPSSSRVTMDIIYLRTPMAFLLLPLVVLGAPTDEPNLREPAPGACKRCCDPLDSSTDDPPLPPSHHHLPYPMPEVRPYINITILKGEKGDRGEPGMPGKWGKEGPRGERGAQGPKGSKGQMGTAGDPCKHQYAAFSVGRKKALHSSEGYQVLIFDTVFVNLYSHFDMFNGKFYCYVGGLYYFSLNVHTWNFKETYMHIMHNEEEAVILYAQPSDRSIMQSQSLMLELQENDEIWVRLYKRERENAIYSDDVDVYITFNGYLVKPSLD</sequence>
<feature type="transmembrane region" description="Helical" evidence="24">
    <location>
        <begin position="569"/>
        <end position="591"/>
    </location>
</feature>
<dbReference type="STRING" id="372326.A0A1V4J9K1"/>
<dbReference type="Pfam" id="PF00386">
    <property type="entry name" value="C1q"/>
    <property type="match status" value="1"/>
</dbReference>
<gene>
    <name evidence="27" type="primary">SSTR3</name>
    <name evidence="27" type="ORF">AV530_012942</name>
</gene>
<evidence type="ECO:0000256" key="1">
    <source>
        <dbReference type="ARBA" id="ARBA00004613"/>
    </source>
</evidence>
<dbReference type="SUPFAM" id="SSF81321">
    <property type="entry name" value="Family A G protein-coupled receptor-like"/>
    <property type="match status" value="1"/>
</dbReference>
<dbReference type="PANTHER" id="PTHR24229:SF42">
    <property type="entry name" value="SOMATOSTATIN RECEPTOR TYPE 3"/>
    <property type="match status" value="1"/>
</dbReference>
<dbReference type="Gene3D" id="2.60.120.40">
    <property type="match status" value="1"/>
</dbReference>
<feature type="domain" description="C1q" evidence="26">
    <location>
        <begin position="800"/>
        <end position="939"/>
    </location>
</feature>
<evidence type="ECO:0000256" key="13">
    <source>
        <dbReference type="ARBA" id="ARBA00023134"/>
    </source>
</evidence>
<dbReference type="EMBL" id="LSYS01008398">
    <property type="protein sequence ID" value="OPJ68876.1"/>
    <property type="molecule type" value="Genomic_DNA"/>
</dbReference>
<keyword evidence="6" id="KW-0488">Methylation</keyword>
<protein>
    <recommendedName>
        <fullName evidence="4">small monomeric GTPase</fullName>
        <ecNumber evidence="4">3.6.5.2</ecNumber>
    </recommendedName>
</protein>
<evidence type="ECO:0000256" key="24">
    <source>
        <dbReference type="SAM" id="Phobius"/>
    </source>
</evidence>
<feature type="region of interest" description="Disordered" evidence="23">
    <location>
        <begin position="758"/>
        <end position="796"/>
    </location>
</feature>
<dbReference type="FunFam" id="2.60.120.40:FF:000029">
    <property type="entry name" value="Complement C1q tumor necrosis factor-related protein 1"/>
    <property type="match status" value="1"/>
</dbReference>
<keyword evidence="17" id="KW-0325">Glycoprotein</keyword>
<evidence type="ECO:0000256" key="21">
    <source>
        <dbReference type="ARBA" id="ARBA00047660"/>
    </source>
</evidence>
<keyword evidence="20" id="KW-0636">Prenylation</keyword>
<evidence type="ECO:0000256" key="17">
    <source>
        <dbReference type="ARBA" id="ARBA00023180"/>
    </source>
</evidence>
<dbReference type="PRINTS" id="PR00589">
    <property type="entry name" value="SOMATOSTTN3R"/>
</dbReference>
<keyword evidence="7" id="KW-0964">Secreted</keyword>
<feature type="compositionally biased region" description="Basic and acidic residues" evidence="23">
    <location>
        <begin position="772"/>
        <end position="781"/>
    </location>
</feature>
<dbReference type="InterPro" id="IPR001856">
    <property type="entry name" value="Somatstn_rcpt_3"/>
</dbReference>
<dbReference type="EC" id="3.6.5.2" evidence="4"/>
<feature type="transmembrane region" description="Helical" evidence="24">
    <location>
        <begin position="441"/>
        <end position="462"/>
    </location>
</feature>
<dbReference type="InterPro" id="IPR000586">
    <property type="entry name" value="Somatstn_rcpt"/>
</dbReference>
<keyword evidence="8 22" id="KW-0812">Transmembrane</keyword>
<comment type="similarity">
    <text evidence="3">Belongs to the small GTPase superfamily. Rho family.</text>
</comment>
<evidence type="ECO:0000259" key="26">
    <source>
        <dbReference type="PROSITE" id="PS50871"/>
    </source>
</evidence>
<keyword evidence="19" id="KW-0449">Lipoprotein</keyword>
<dbReference type="PROSITE" id="PS51419">
    <property type="entry name" value="RAB"/>
    <property type="match status" value="1"/>
</dbReference>
<dbReference type="GO" id="GO:0005576">
    <property type="term" value="C:extracellular region"/>
    <property type="evidence" value="ECO:0007669"/>
    <property type="project" value="UniProtKB-SubCell"/>
</dbReference>
<dbReference type="InterPro" id="IPR008160">
    <property type="entry name" value="Collagen"/>
</dbReference>
<dbReference type="PROSITE" id="PS00237">
    <property type="entry name" value="G_PROTEIN_RECEP_F1_1"/>
    <property type="match status" value="1"/>
</dbReference>
<dbReference type="Gene3D" id="1.20.1070.10">
    <property type="entry name" value="Rhodopsin 7-helix transmembrane proteins"/>
    <property type="match status" value="1"/>
</dbReference>
<name>A0A1V4J9K1_PATFA</name>
<dbReference type="SUPFAM" id="SSF52540">
    <property type="entry name" value="P-loop containing nucleoside triphosphate hydrolases"/>
    <property type="match status" value="1"/>
</dbReference>
<dbReference type="GO" id="GO:0005886">
    <property type="term" value="C:plasma membrane"/>
    <property type="evidence" value="ECO:0007669"/>
    <property type="project" value="UniProtKB-SubCell"/>
</dbReference>
<evidence type="ECO:0000313" key="27">
    <source>
        <dbReference type="EMBL" id="OPJ68876.1"/>
    </source>
</evidence>
<dbReference type="Proteomes" id="UP000190648">
    <property type="component" value="Unassembled WGS sequence"/>
</dbReference>
<dbReference type="SUPFAM" id="SSF49842">
    <property type="entry name" value="TNF-like"/>
    <property type="match status" value="1"/>
</dbReference>
<feature type="domain" description="G-protein coupled receptors family 1 profile" evidence="25">
    <location>
        <begin position="337"/>
        <end position="588"/>
    </location>
</feature>
<feature type="transmembrane region" description="Helical" evidence="24">
    <location>
        <begin position="358"/>
        <end position="380"/>
    </location>
</feature>
<dbReference type="InterPro" id="IPR017452">
    <property type="entry name" value="GPCR_Rhodpsn_7TM"/>
</dbReference>
<dbReference type="SMART" id="SM00173">
    <property type="entry name" value="RAS"/>
    <property type="match status" value="1"/>
</dbReference>
<keyword evidence="5" id="KW-1003">Cell membrane</keyword>
<dbReference type="PROSITE" id="PS50871">
    <property type="entry name" value="C1Q"/>
    <property type="match status" value="1"/>
</dbReference>
<evidence type="ECO:0000256" key="10">
    <source>
        <dbReference type="ARBA" id="ARBA00022741"/>
    </source>
</evidence>
<accession>A0A1V4J9K1</accession>
<keyword evidence="28" id="KW-1185">Reference proteome</keyword>
<keyword evidence="18 22" id="KW-0807">Transducer</keyword>
<evidence type="ECO:0000256" key="6">
    <source>
        <dbReference type="ARBA" id="ARBA00022481"/>
    </source>
</evidence>
<dbReference type="AlphaFoldDB" id="A0A1V4J9K1"/>
<keyword evidence="14 24" id="KW-0472">Membrane</keyword>
<feature type="compositionally biased region" description="Basic and acidic residues" evidence="23">
    <location>
        <begin position="226"/>
        <end position="244"/>
    </location>
</feature>
<dbReference type="GO" id="GO:0004994">
    <property type="term" value="F:somatostatin receptor activity"/>
    <property type="evidence" value="ECO:0007669"/>
    <property type="project" value="InterPro"/>
</dbReference>
<feature type="transmembrane region" description="Helical" evidence="24">
    <location>
        <begin position="684"/>
        <end position="702"/>
    </location>
</feature>
<dbReference type="InterPro" id="IPR000276">
    <property type="entry name" value="GPCR_Rhodpsn"/>
</dbReference>